<accession>A0A6J5QQE9</accession>
<protein>
    <submittedName>
        <fullName evidence="4">Uncharacterized protein</fullName>
    </submittedName>
</protein>
<evidence type="ECO:0000313" key="1">
    <source>
        <dbReference type="EMBL" id="CAB4136832.1"/>
    </source>
</evidence>
<evidence type="ECO:0000313" key="4">
    <source>
        <dbReference type="EMBL" id="CAB4184796.1"/>
    </source>
</evidence>
<reference evidence="4" key="1">
    <citation type="submission" date="2020-05" db="EMBL/GenBank/DDBJ databases">
        <authorList>
            <person name="Chiriac C."/>
            <person name="Salcher M."/>
            <person name="Ghai R."/>
            <person name="Kavagutti S V."/>
        </authorList>
    </citation>
    <scope>NUCLEOTIDE SEQUENCE</scope>
</reference>
<sequence length="52" mass="6603">MTQEQLQKWFESCLKYYLDNIQEPKVEDKIKTKYEYRRDKILEDILKLKKYQ</sequence>
<dbReference type="EMBL" id="LR797070">
    <property type="protein sequence ID" value="CAB4184796.1"/>
    <property type="molecule type" value="Genomic_DNA"/>
</dbReference>
<evidence type="ECO:0000313" key="5">
    <source>
        <dbReference type="EMBL" id="CAB4204281.1"/>
    </source>
</evidence>
<name>A0A6J5QQE9_9CAUD</name>
<dbReference type="EMBL" id="LR796589">
    <property type="protein sequence ID" value="CAB4152626.1"/>
    <property type="molecule type" value="Genomic_DNA"/>
</dbReference>
<evidence type="ECO:0000313" key="7">
    <source>
        <dbReference type="EMBL" id="CAB5229719.1"/>
    </source>
</evidence>
<dbReference type="EMBL" id="LR798416">
    <property type="protein sequence ID" value="CAB5229719.1"/>
    <property type="molecule type" value="Genomic_DNA"/>
</dbReference>
<evidence type="ECO:0000313" key="6">
    <source>
        <dbReference type="EMBL" id="CAB4215281.1"/>
    </source>
</evidence>
<dbReference type="EMBL" id="LR797427">
    <property type="protein sequence ID" value="CAB4215281.1"/>
    <property type="molecule type" value="Genomic_DNA"/>
</dbReference>
<dbReference type="EMBL" id="LR796325">
    <property type="protein sequence ID" value="CAB4136832.1"/>
    <property type="molecule type" value="Genomic_DNA"/>
</dbReference>
<gene>
    <name evidence="4" type="ORF">UFOVP1114_38</name>
    <name evidence="5" type="ORF">UFOVP1386_38</name>
    <name evidence="6" type="ORF">UFOVP1479_9</name>
    <name evidence="7" type="ORF">UFOVP1564_11</name>
    <name evidence="1" type="ORF">UFOVP310_11</name>
    <name evidence="2" type="ORF">UFOVP619_28</name>
    <name evidence="3" type="ORF">UFOVP947_12</name>
</gene>
<dbReference type="EMBL" id="LR796895">
    <property type="protein sequence ID" value="CAB4172865.1"/>
    <property type="molecule type" value="Genomic_DNA"/>
</dbReference>
<evidence type="ECO:0000313" key="2">
    <source>
        <dbReference type="EMBL" id="CAB4152626.1"/>
    </source>
</evidence>
<proteinExistence type="predicted"/>
<evidence type="ECO:0000313" key="3">
    <source>
        <dbReference type="EMBL" id="CAB4172865.1"/>
    </source>
</evidence>
<dbReference type="EMBL" id="LR797340">
    <property type="protein sequence ID" value="CAB4204281.1"/>
    <property type="molecule type" value="Genomic_DNA"/>
</dbReference>
<organism evidence="4">
    <name type="scientific">uncultured Caudovirales phage</name>
    <dbReference type="NCBI Taxonomy" id="2100421"/>
    <lineage>
        <taxon>Viruses</taxon>
        <taxon>Duplodnaviria</taxon>
        <taxon>Heunggongvirae</taxon>
        <taxon>Uroviricota</taxon>
        <taxon>Caudoviricetes</taxon>
        <taxon>Peduoviridae</taxon>
        <taxon>Maltschvirus</taxon>
        <taxon>Maltschvirus maltsch</taxon>
    </lineage>
</organism>